<sequence>MFLNMCVKEMKEALRDRRTLILSVLLPILLLTGLTLFFESLMNTDENETYTLAVDPSCSKDGKALLSDFPQIEVKSFDNPSEAVEEGQAPAALQVGEGFMEQIEKGKQVTFSLFGDTYGQDSSYALSQVESA</sequence>
<evidence type="ECO:0000256" key="1">
    <source>
        <dbReference type="ARBA" id="ARBA00004141"/>
    </source>
</evidence>
<evidence type="ECO:0000313" key="8">
    <source>
        <dbReference type="Proteomes" id="UP000220106"/>
    </source>
</evidence>
<dbReference type="Proteomes" id="UP000220106">
    <property type="component" value="Unassembled WGS sequence"/>
</dbReference>
<accession>A0AAX0S169</accession>
<evidence type="ECO:0000256" key="3">
    <source>
        <dbReference type="ARBA" id="ARBA00022989"/>
    </source>
</evidence>
<keyword evidence="2 5" id="KW-0812">Transmembrane</keyword>
<evidence type="ECO:0000313" key="7">
    <source>
        <dbReference type="EMBL" id="PEJ30780.1"/>
    </source>
</evidence>
<reference evidence="7 8" key="1">
    <citation type="submission" date="2017-09" db="EMBL/GenBank/DDBJ databases">
        <title>Large-scale bioinformatics analysis of Bacillus genomes uncovers conserved roles of natural products in bacterial physiology.</title>
        <authorList>
            <consortium name="Agbiome Team Llc"/>
            <person name="Bleich R.M."/>
            <person name="Kirk G.J."/>
            <person name="Santa Maria K.C."/>
            <person name="Allen S.E."/>
            <person name="Farag S."/>
            <person name="Shank E.A."/>
            <person name="Bowers A."/>
        </authorList>
    </citation>
    <scope>NUCLEOTIDE SEQUENCE [LARGE SCALE GENOMIC DNA]</scope>
    <source>
        <strain evidence="7 8">AFS003229</strain>
    </source>
</reference>
<dbReference type="AlphaFoldDB" id="A0AAX0S169"/>
<feature type="domain" description="ABC-2 type transporter transmembrane" evidence="6">
    <location>
        <begin position="17"/>
        <end position="128"/>
    </location>
</feature>
<dbReference type="GO" id="GO:0140359">
    <property type="term" value="F:ABC-type transporter activity"/>
    <property type="evidence" value="ECO:0007669"/>
    <property type="project" value="InterPro"/>
</dbReference>
<dbReference type="InterPro" id="IPR013525">
    <property type="entry name" value="ABC2_TM"/>
</dbReference>
<dbReference type="RefSeq" id="WP_098176963.1">
    <property type="nucleotide sequence ID" value="NZ_NUEQ01000033.1"/>
</dbReference>
<dbReference type="EMBL" id="NUEQ01000033">
    <property type="protein sequence ID" value="PEJ30780.1"/>
    <property type="molecule type" value="Genomic_DNA"/>
</dbReference>
<evidence type="ECO:0000256" key="2">
    <source>
        <dbReference type="ARBA" id="ARBA00022692"/>
    </source>
</evidence>
<evidence type="ECO:0000256" key="4">
    <source>
        <dbReference type="ARBA" id="ARBA00023136"/>
    </source>
</evidence>
<comment type="caution">
    <text evidence="7">The sequence shown here is derived from an EMBL/GenBank/DDBJ whole genome shotgun (WGS) entry which is preliminary data.</text>
</comment>
<feature type="transmembrane region" description="Helical" evidence="5">
    <location>
        <begin position="20"/>
        <end position="38"/>
    </location>
</feature>
<proteinExistence type="predicted"/>
<evidence type="ECO:0000256" key="5">
    <source>
        <dbReference type="SAM" id="Phobius"/>
    </source>
</evidence>
<keyword evidence="4 5" id="KW-0472">Membrane</keyword>
<gene>
    <name evidence="7" type="ORF">CN689_18855</name>
</gene>
<dbReference type="GO" id="GO:0016020">
    <property type="term" value="C:membrane"/>
    <property type="evidence" value="ECO:0007669"/>
    <property type="project" value="UniProtKB-SubCell"/>
</dbReference>
<name>A0AAX0S169_9BACI</name>
<comment type="subcellular location">
    <subcellularLocation>
        <location evidence="1">Membrane</location>
        <topology evidence="1">Multi-pass membrane protein</topology>
    </subcellularLocation>
</comment>
<keyword evidence="3 5" id="KW-1133">Transmembrane helix</keyword>
<evidence type="ECO:0000259" key="6">
    <source>
        <dbReference type="Pfam" id="PF12698"/>
    </source>
</evidence>
<organism evidence="7 8">
    <name type="scientific">Peribacillus butanolivorans</name>
    <dbReference type="NCBI Taxonomy" id="421767"/>
    <lineage>
        <taxon>Bacteria</taxon>
        <taxon>Bacillati</taxon>
        <taxon>Bacillota</taxon>
        <taxon>Bacilli</taxon>
        <taxon>Bacillales</taxon>
        <taxon>Bacillaceae</taxon>
        <taxon>Peribacillus</taxon>
    </lineage>
</organism>
<protein>
    <recommendedName>
        <fullName evidence="6">ABC-2 type transporter transmembrane domain-containing protein</fullName>
    </recommendedName>
</protein>
<dbReference type="Pfam" id="PF12698">
    <property type="entry name" value="ABC2_membrane_3"/>
    <property type="match status" value="1"/>
</dbReference>